<accession>S4S188</accession>
<dbReference type="HOGENOM" id="CLU_000288_148_1_1"/>
<organism evidence="1">
    <name type="scientific">Petromyzon marinus</name>
    <name type="common">Sea lamprey</name>
    <dbReference type="NCBI Taxonomy" id="7757"/>
    <lineage>
        <taxon>Eukaryota</taxon>
        <taxon>Metazoa</taxon>
        <taxon>Chordata</taxon>
        <taxon>Craniata</taxon>
        <taxon>Vertebrata</taxon>
        <taxon>Cyclostomata</taxon>
        <taxon>Hyperoartia</taxon>
        <taxon>Petromyzontiformes</taxon>
        <taxon>Petromyzontidae</taxon>
        <taxon>Petromyzon</taxon>
    </lineage>
</organism>
<sequence length="30" mass="3440">SKQSIPKAAFDKLSKLGTLWLDRSALRRRP</sequence>
<proteinExistence type="predicted"/>
<evidence type="ECO:0008006" key="2">
    <source>
        <dbReference type="Google" id="ProtNLM"/>
    </source>
</evidence>
<reference evidence="1" key="2">
    <citation type="submission" date="2025-09" db="UniProtKB">
        <authorList>
            <consortium name="Ensembl"/>
        </authorList>
    </citation>
    <scope>IDENTIFICATION</scope>
</reference>
<dbReference type="Ensembl" id="ENSPMAT00000011276.1">
    <property type="protein sequence ID" value="ENSPMAP00000011230.1"/>
    <property type="gene ID" value="ENSPMAG00000010249.1"/>
</dbReference>
<dbReference type="AlphaFoldDB" id="S4S188"/>
<name>S4S188_PETMA</name>
<protein>
    <recommendedName>
        <fullName evidence="2">Variable lymphocyte receptor A cassette</fullName>
    </recommendedName>
</protein>
<reference evidence="1" key="1">
    <citation type="submission" date="2025-08" db="UniProtKB">
        <authorList>
            <consortium name="Ensembl"/>
        </authorList>
    </citation>
    <scope>IDENTIFICATION</scope>
</reference>
<evidence type="ECO:0000313" key="1">
    <source>
        <dbReference type="Ensembl" id="ENSPMAP00000011230.1"/>
    </source>
</evidence>